<accession>A0AAE0BBM5</accession>
<dbReference type="PANTHER" id="PTHR45911:SF4">
    <property type="entry name" value="MULTIPLE C2 AND TRANSMEMBRANE DOMAIN-CONTAINING PROTEIN"/>
    <property type="match status" value="1"/>
</dbReference>
<sequence length="540" mass="59962">MTDKAVKITAHHKTCGVGEEAGAYVDSWGCELAVPGDLSRAGTIFIFKKLVGFQSTSLYREPFKLMLTNHTLEKVSCVGINSMEVVTSMQDKYDFHSFYIGSRAKVYSGLINSVGLVEITPGSGTAEKKKSSKKSILGRVVTGASLNALSASRMVKATGKLIAAKALPQTDVSAEVKDLIFVHVHACRALAAMDYDTSDPFCKITLGKLSEETRVIIQDLNPVFDEIFVFPMKGLDLEKDEIQFTMFDWDLALNDFLGYTRLPLKKCDLSANDKKKSFWLRLGLREGETTANLWKYYNPFDEDQEITGEINISVWKGCRFDKQIAVAKVPKLLDAAAAEEEFNSKNVLSYVEPRFAVVMVHILEAKDIMAMDIGGLSDPYVKVKLGDIEYNTKYINDTTSPKWNETFTFLVTTPITGKLELLVYDHDYGGFDELIGGMSCELKDLVKFEGANGIREAPGATWRTLVDAAGESADSAGTAYGKMKCAAYLDMEYFEWPQGNVFSTECGELTVDVMDGEDMKENAEYMVVGKLETMWCKLKK</sequence>
<dbReference type="Proteomes" id="UP001190700">
    <property type="component" value="Unassembled WGS sequence"/>
</dbReference>
<protein>
    <recommendedName>
        <fullName evidence="3">C2 domain-containing protein</fullName>
    </recommendedName>
</protein>
<dbReference type="SMART" id="SM00239">
    <property type="entry name" value="C2"/>
    <property type="match status" value="2"/>
</dbReference>
<feature type="domain" description="C2" evidence="3">
    <location>
        <begin position="336"/>
        <end position="455"/>
    </location>
</feature>
<reference evidence="4 5" key="1">
    <citation type="journal article" date="2015" name="Genome Biol. Evol.">
        <title>Comparative Genomics of a Bacterivorous Green Alga Reveals Evolutionary Causalities and Consequences of Phago-Mixotrophic Mode of Nutrition.</title>
        <authorList>
            <person name="Burns J.A."/>
            <person name="Paasch A."/>
            <person name="Narechania A."/>
            <person name="Kim E."/>
        </authorList>
    </citation>
    <scope>NUCLEOTIDE SEQUENCE [LARGE SCALE GENOMIC DNA]</scope>
    <source>
        <strain evidence="4 5">PLY_AMNH</strain>
    </source>
</reference>
<evidence type="ECO:0000259" key="3">
    <source>
        <dbReference type="PROSITE" id="PS50004"/>
    </source>
</evidence>
<dbReference type="PROSITE" id="PS50004">
    <property type="entry name" value="C2"/>
    <property type="match status" value="2"/>
</dbReference>
<gene>
    <name evidence="4" type="ORF">CYMTET_56099</name>
</gene>
<dbReference type="GO" id="GO:0005509">
    <property type="term" value="F:calcium ion binding"/>
    <property type="evidence" value="ECO:0007669"/>
    <property type="project" value="TreeGrafter"/>
</dbReference>
<dbReference type="InterPro" id="IPR035892">
    <property type="entry name" value="C2_domain_sf"/>
</dbReference>
<keyword evidence="2" id="KW-0106">Calcium</keyword>
<dbReference type="CDD" id="cd00030">
    <property type="entry name" value="C2"/>
    <property type="match status" value="2"/>
</dbReference>
<organism evidence="4 5">
    <name type="scientific">Cymbomonas tetramitiformis</name>
    <dbReference type="NCBI Taxonomy" id="36881"/>
    <lineage>
        <taxon>Eukaryota</taxon>
        <taxon>Viridiplantae</taxon>
        <taxon>Chlorophyta</taxon>
        <taxon>Pyramimonadophyceae</taxon>
        <taxon>Pyramimonadales</taxon>
        <taxon>Pyramimonadaceae</taxon>
        <taxon>Cymbomonas</taxon>
    </lineage>
</organism>
<dbReference type="PANTHER" id="PTHR45911">
    <property type="entry name" value="C2 DOMAIN-CONTAINING PROTEIN"/>
    <property type="match status" value="1"/>
</dbReference>
<dbReference type="SUPFAM" id="SSF49562">
    <property type="entry name" value="C2 domain (Calcium/lipid-binding domain, CaLB)"/>
    <property type="match status" value="2"/>
</dbReference>
<dbReference type="EMBL" id="LGRX02035661">
    <property type="protein sequence ID" value="KAK3233621.1"/>
    <property type="molecule type" value="Genomic_DNA"/>
</dbReference>
<evidence type="ECO:0000313" key="4">
    <source>
        <dbReference type="EMBL" id="KAK3233621.1"/>
    </source>
</evidence>
<comment type="caution">
    <text evidence="4">The sequence shown here is derived from an EMBL/GenBank/DDBJ whole genome shotgun (WGS) entry which is preliminary data.</text>
</comment>
<evidence type="ECO:0000313" key="5">
    <source>
        <dbReference type="Proteomes" id="UP001190700"/>
    </source>
</evidence>
<name>A0AAE0BBM5_9CHLO</name>
<dbReference type="InterPro" id="IPR000008">
    <property type="entry name" value="C2_dom"/>
</dbReference>
<feature type="domain" description="C2" evidence="3">
    <location>
        <begin position="166"/>
        <end position="280"/>
    </location>
</feature>
<keyword evidence="5" id="KW-1185">Reference proteome</keyword>
<evidence type="ECO:0000256" key="2">
    <source>
        <dbReference type="ARBA" id="ARBA00022837"/>
    </source>
</evidence>
<proteinExistence type="predicted"/>
<dbReference type="PRINTS" id="PR00360">
    <property type="entry name" value="C2DOMAIN"/>
</dbReference>
<dbReference type="AlphaFoldDB" id="A0AAE0BBM5"/>
<feature type="non-terminal residue" evidence="4">
    <location>
        <position position="540"/>
    </location>
</feature>
<keyword evidence="1" id="KW-0479">Metal-binding</keyword>
<dbReference type="Pfam" id="PF00168">
    <property type="entry name" value="C2"/>
    <property type="match status" value="2"/>
</dbReference>
<dbReference type="GO" id="GO:0016020">
    <property type="term" value="C:membrane"/>
    <property type="evidence" value="ECO:0007669"/>
    <property type="project" value="TreeGrafter"/>
</dbReference>
<dbReference type="Gene3D" id="2.60.40.150">
    <property type="entry name" value="C2 domain"/>
    <property type="match status" value="2"/>
</dbReference>
<evidence type="ECO:0000256" key="1">
    <source>
        <dbReference type="ARBA" id="ARBA00022723"/>
    </source>
</evidence>